<keyword evidence="2" id="KW-1185">Reference proteome</keyword>
<evidence type="ECO:0000313" key="1">
    <source>
        <dbReference type="EMBL" id="KAI3785586.1"/>
    </source>
</evidence>
<reference evidence="1 2" key="2">
    <citation type="journal article" date="2022" name="Mol. Ecol. Resour.">
        <title>The genomes of chicory, endive, great burdock and yacon provide insights into Asteraceae paleo-polyploidization history and plant inulin production.</title>
        <authorList>
            <person name="Fan W."/>
            <person name="Wang S."/>
            <person name="Wang H."/>
            <person name="Wang A."/>
            <person name="Jiang F."/>
            <person name="Liu H."/>
            <person name="Zhao H."/>
            <person name="Xu D."/>
            <person name="Zhang Y."/>
        </authorList>
    </citation>
    <scope>NUCLEOTIDE SEQUENCE [LARGE SCALE GENOMIC DNA]</scope>
    <source>
        <strain evidence="2">cv. Yunnan</strain>
        <tissue evidence="1">Leaves</tissue>
    </source>
</reference>
<dbReference type="EMBL" id="CM042031">
    <property type="protein sequence ID" value="KAI3785586.1"/>
    <property type="molecule type" value="Genomic_DNA"/>
</dbReference>
<comment type="caution">
    <text evidence="1">The sequence shown here is derived from an EMBL/GenBank/DDBJ whole genome shotgun (WGS) entry which is preliminary data.</text>
</comment>
<accession>A0ACB9GQV3</accession>
<evidence type="ECO:0000313" key="2">
    <source>
        <dbReference type="Proteomes" id="UP001056120"/>
    </source>
</evidence>
<protein>
    <submittedName>
        <fullName evidence="1">Uncharacterized protein</fullName>
    </submittedName>
</protein>
<name>A0ACB9GQV3_9ASTR</name>
<proteinExistence type="predicted"/>
<gene>
    <name evidence="1" type="ORF">L1987_44708</name>
</gene>
<sequence>MKEDDGVFETKVVLDSPLNGEGVLVSEISVSSWMLRWKGEGEAVDTEDVTRREGEKSITTKKGRRRIASVMRISLSSRTLRWKGEGGEAVDTEDMTRREGEKSITTEKRMRRMGRRGSEGKRSRAGRYDIAHAEDAMQMVLFETLINALIRRRYWTFSAKEIQDRKES</sequence>
<organism evidence="1 2">
    <name type="scientific">Smallanthus sonchifolius</name>
    <dbReference type="NCBI Taxonomy" id="185202"/>
    <lineage>
        <taxon>Eukaryota</taxon>
        <taxon>Viridiplantae</taxon>
        <taxon>Streptophyta</taxon>
        <taxon>Embryophyta</taxon>
        <taxon>Tracheophyta</taxon>
        <taxon>Spermatophyta</taxon>
        <taxon>Magnoliopsida</taxon>
        <taxon>eudicotyledons</taxon>
        <taxon>Gunneridae</taxon>
        <taxon>Pentapetalae</taxon>
        <taxon>asterids</taxon>
        <taxon>campanulids</taxon>
        <taxon>Asterales</taxon>
        <taxon>Asteraceae</taxon>
        <taxon>Asteroideae</taxon>
        <taxon>Heliantheae alliance</taxon>
        <taxon>Millerieae</taxon>
        <taxon>Smallanthus</taxon>
    </lineage>
</organism>
<dbReference type="Proteomes" id="UP001056120">
    <property type="component" value="Linkage Group LG14"/>
</dbReference>
<reference evidence="2" key="1">
    <citation type="journal article" date="2022" name="Mol. Ecol. Resour.">
        <title>The genomes of chicory, endive, great burdock and yacon provide insights into Asteraceae palaeo-polyploidization history and plant inulin production.</title>
        <authorList>
            <person name="Fan W."/>
            <person name="Wang S."/>
            <person name="Wang H."/>
            <person name="Wang A."/>
            <person name="Jiang F."/>
            <person name="Liu H."/>
            <person name="Zhao H."/>
            <person name="Xu D."/>
            <person name="Zhang Y."/>
        </authorList>
    </citation>
    <scope>NUCLEOTIDE SEQUENCE [LARGE SCALE GENOMIC DNA]</scope>
    <source>
        <strain evidence="2">cv. Yunnan</strain>
    </source>
</reference>